<keyword evidence="4" id="KW-1185">Reference proteome</keyword>
<feature type="transmembrane region" description="Helical" evidence="1">
    <location>
        <begin position="42"/>
        <end position="60"/>
    </location>
</feature>
<feature type="transmembrane region" description="Helical" evidence="1">
    <location>
        <begin position="103"/>
        <end position="123"/>
    </location>
</feature>
<keyword evidence="1" id="KW-0812">Transmembrane</keyword>
<accession>A0ABS9CFM7</accession>
<name>A0ABS9CFM7_9BACT</name>
<dbReference type="PANTHER" id="PTHR28008">
    <property type="entry name" value="DOMAIN PROTEIN, PUTATIVE (AFU_ORTHOLOGUE AFUA_3G10980)-RELATED"/>
    <property type="match status" value="1"/>
</dbReference>
<sequence>MNKTAQIIRKYPLSLICIAVIWYLSFFTPPKTELEDVPLIDKWVHMIMYGGTWTLVWLEYLRSHTHLNYRKLFWWVWLLPIMMSGMIELLQEYCTNGRRSGDWLDLLANSIGITLATAVGMLAKRLFFR</sequence>
<organism evidence="3 4">
    <name type="scientific">Xylanibacter brevis</name>
    <dbReference type="NCBI Taxonomy" id="83231"/>
    <lineage>
        <taxon>Bacteria</taxon>
        <taxon>Pseudomonadati</taxon>
        <taxon>Bacteroidota</taxon>
        <taxon>Bacteroidia</taxon>
        <taxon>Bacteroidales</taxon>
        <taxon>Prevotellaceae</taxon>
        <taxon>Xylanibacter</taxon>
    </lineage>
</organism>
<feature type="transmembrane region" description="Helical" evidence="1">
    <location>
        <begin position="12"/>
        <end position="30"/>
    </location>
</feature>
<evidence type="ECO:0000313" key="4">
    <source>
        <dbReference type="Proteomes" id="UP001200470"/>
    </source>
</evidence>
<keyword evidence="1" id="KW-1133">Transmembrane helix</keyword>
<dbReference type="RefSeq" id="WP_301638052.1">
    <property type="nucleotide sequence ID" value="NZ_JADYTN010000012.1"/>
</dbReference>
<protein>
    <submittedName>
        <fullName evidence="3">VanZ family protein</fullName>
    </submittedName>
</protein>
<dbReference type="InterPro" id="IPR006976">
    <property type="entry name" value="VanZ-like"/>
</dbReference>
<evidence type="ECO:0000256" key="1">
    <source>
        <dbReference type="SAM" id="Phobius"/>
    </source>
</evidence>
<feature type="transmembrane region" description="Helical" evidence="1">
    <location>
        <begin position="72"/>
        <end position="91"/>
    </location>
</feature>
<evidence type="ECO:0000313" key="3">
    <source>
        <dbReference type="EMBL" id="MCF2563803.1"/>
    </source>
</evidence>
<evidence type="ECO:0000259" key="2">
    <source>
        <dbReference type="Pfam" id="PF04892"/>
    </source>
</evidence>
<feature type="domain" description="VanZ-like" evidence="2">
    <location>
        <begin position="36"/>
        <end position="121"/>
    </location>
</feature>
<dbReference type="Pfam" id="PF04892">
    <property type="entry name" value="VanZ"/>
    <property type="match status" value="1"/>
</dbReference>
<dbReference type="Proteomes" id="UP001200470">
    <property type="component" value="Unassembled WGS sequence"/>
</dbReference>
<comment type="caution">
    <text evidence="3">The sequence shown here is derived from an EMBL/GenBank/DDBJ whole genome shotgun (WGS) entry which is preliminary data.</text>
</comment>
<keyword evidence="1" id="KW-0472">Membrane</keyword>
<reference evidence="3 4" key="1">
    <citation type="submission" date="2020-12" db="EMBL/GenBank/DDBJ databases">
        <title>Whole genome sequences of gut porcine anaerobes.</title>
        <authorList>
            <person name="Kubasova T."/>
            <person name="Jahodarova E."/>
            <person name="Rychlik I."/>
        </authorList>
    </citation>
    <scope>NUCLEOTIDE SEQUENCE [LARGE SCALE GENOMIC DNA]</scope>
    <source>
        <strain evidence="3 4">An925</strain>
    </source>
</reference>
<proteinExistence type="predicted"/>
<dbReference type="EMBL" id="JADYTN010000012">
    <property type="protein sequence ID" value="MCF2563803.1"/>
    <property type="molecule type" value="Genomic_DNA"/>
</dbReference>
<gene>
    <name evidence="3" type="ORF">I6E12_06725</name>
</gene>
<dbReference type="PANTHER" id="PTHR28008:SF1">
    <property type="entry name" value="DOMAIN PROTEIN, PUTATIVE (AFU_ORTHOLOGUE AFUA_3G10980)-RELATED"/>
    <property type="match status" value="1"/>
</dbReference>